<evidence type="ECO:0000313" key="2">
    <source>
        <dbReference type="EMBL" id="KAJ1918597.1"/>
    </source>
</evidence>
<feature type="compositionally biased region" description="Acidic residues" evidence="1">
    <location>
        <begin position="42"/>
        <end position="51"/>
    </location>
</feature>
<evidence type="ECO:0000256" key="1">
    <source>
        <dbReference type="SAM" id="MobiDB-lite"/>
    </source>
</evidence>
<gene>
    <name evidence="2" type="ORF">H4219_002534</name>
</gene>
<accession>A0A9W8A3U9</accession>
<feature type="compositionally biased region" description="Polar residues" evidence="1">
    <location>
        <begin position="1"/>
        <end position="11"/>
    </location>
</feature>
<comment type="caution">
    <text evidence="2">The sequence shown here is derived from an EMBL/GenBank/DDBJ whole genome shotgun (WGS) entry which is preliminary data.</text>
</comment>
<protein>
    <submittedName>
        <fullName evidence="2">Uncharacterized protein</fullName>
    </submittedName>
</protein>
<sequence>MRDGTSRSYFSRPSVESERRQSISGQVLEDPFTDMGQQQDRDEFEPEVLDITDEAEIVRGTKLSETKLKQLSNSDTIKFLEMQVKSLADDNWLYS</sequence>
<proteinExistence type="predicted"/>
<keyword evidence="3" id="KW-1185">Reference proteome</keyword>
<name>A0A9W8A3U9_9FUNG</name>
<dbReference type="Proteomes" id="UP001150538">
    <property type="component" value="Unassembled WGS sequence"/>
</dbReference>
<dbReference type="AlphaFoldDB" id="A0A9W8A3U9"/>
<organism evidence="2 3">
    <name type="scientific">Mycoemilia scoparia</name>
    <dbReference type="NCBI Taxonomy" id="417184"/>
    <lineage>
        <taxon>Eukaryota</taxon>
        <taxon>Fungi</taxon>
        <taxon>Fungi incertae sedis</taxon>
        <taxon>Zoopagomycota</taxon>
        <taxon>Kickxellomycotina</taxon>
        <taxon>Kickxellomycetes</taxon>
        <taxon>Kickxellales</taxon>
        <taxon>Kickxellaceae</taxon>
        <taxon>Mycoemilia</taxon>
    </lineage>
</organism>
<dbReference type="EMBL" id="JANBPU010000042">
    <property type="protein sequence ID" value="KAJ1918597.1"/>
    <property type="molecule type" value="Genomic_DNA"/>
</dbReference>
<feature type="region of interest" description="Disordered" evidence="1">
    <location>
        <begin position="1"/>
        <end position="51"/>
    </location>
</feature>
<evidence type="ECO:0000313" key="3">
    <source>
        <dbReference type="Proteomes" id="UP001150538"/>
    </source>
</evidence>
<reference evidence="2" key="1">
    <citation type="submission" date="2022-07" db="EMBL/GenBank/DDBJ databases">
        <title>Phylogenomic reconstructions and comparative analyses of Kickxellomycotina fungi.</title>
        <authorList>
            <person name="Reynolds N.K."/>
            <person name="Stajich J.E."/>
            <person name="Barry K."/>
            <person name="Grigoriev I.V."/>
            <person name="Crous P."/>
            <person name="Smith M.E."/>
        </authorList>
    </citation>
    <scope>NUCLEOTIDE SEQUENCE</scope>
    <source>
        <strain evidence="2">NBRC 100468</strain>
    </source>
</reference>